<protein>
    <submittedName>
        <fullName evidence="2">Uncharacterized protein</fullName>
    </submittedName>
</protein>
<accession>A0A7J5XEX9</accession>
<feature type="compositionally biased region" description="Polar residues" evidence="1">
    <location>
        <begin position="1"/>
        <end position="10"/>
    </location>
</feature>
<evidence type="ECO:0000313" key="3">
    <source>
        <dbReference type="Proteomes" id="UP000518266"/>
    </source>
</evidence>
<evidence type="ECO:0000313" key="2">
    <source>
        <dbReference type="EMBL" id="KAF3835544.1"/>
    </source>
</evidence>
<dbReference type="EMBL" id="JAAKFY010000025">
    <property type="protein sequence ID" value="KAF3835544.1"/>
    <property type="molecule type" value="Genomic_DNA"/>
</dbReference>
<proteinExistence type="predicted"/>
<reference evidence="2 3" key="1">
    <citation type="submission" date="2020-03" db="EMBL/GenBank/DDBJ databases">
        <title>Dissostichus mawsoni Genome sequencing and assembly.</title>
        <authorList>
            <person name="Park H."/>
        </authorList>
    </citation>
    <scope>NUCLEOTIDE SEQUENCE [LARGE SCALE GENOMIC DNA]</scope>
    <source>
        <strain evidence="2">DM0001</strain>
        <tissue evidence="2">Muscle</tissue>
    </source>
</reference>
<feature type="region of interest" description="Disordered" evidence="1">
    <location>
        <begin position="1"/>
        <end position="25"/>
    </location>
</feature>
<dbReference type="Proteomes" id="UP000518266">
    <property type="component" value="Unassembled WGS sequence"/>
</dbReference>
<comment type="caution">
    <text evidence="2">The sequence shown here is derived from an EMBL/GenBank/DDBJ whole genome shotgun (WGS) entry which is preliminary data.</text>
</comment>
<name>A0A7J5XEX9_DISMA</name>
<dbReference type="AlphaFoldDB" id="A0A7J5XEX9"/>
<gene>
    <name evidence="2" type="ORF">F7725_028102</name>
</gene>
<keyword evidence="3" id="KW-1185">Reference proteome</keyword>
<sequence>MQESSLSTFLTHDPSEADRSSTDGTLKHHCISCNVALNMPLNELTKLSVWFVGLSRRAAEVHDGYTQAAGRTNCLQCNC</sequence>
<organism evidence="2 3">
    <name type="scientific">Dissostichus mawsoni</name>
    <name type="common">Antarctic cod</name>
    <dbReference type="NCBI Taxonomy" id="36200"/>
    <lineage>
        <taxon>Eukaryota</taxon>
        <taxon>Metazoa</taxon>
        <taxon>Chordata</taxon>
        <taxon>Craniata</taxon>
        <taxon>Vertebrata</taxon>
        <taxon>Euteleostomi</taxon>
        <taxon>Actinopterygii</taxon>
        <taxon>Neopterygii</taxon>
        <taxon>Teleostei</taxon>
        <taxon>Neoteleostei</taxon>
        <taxon>Acanthomorphata</taxon>
        <taxon>Eupercaria</taxon>
        <taxon>Perciformes</taxon>
        <taxon>Notothenioidei</taxon>
        <taxon>Nototheniidae</taxon>
        <taxon>Dissostichus</taxon>
    </lineage>
</organism>
<evidence type="ECO:0000256" key="1">
    <source>
        <dbReference type="SAM" id="MobiDB-lite"/>
    </source>
</evidence>